<keyword evidence="3" id="KW-1185">Reference proteome</keyword>
<reference evidence="2 3" key="1">
    <citation type="journal article" date="2015" name="Front. Microbiol.">
        <title>Genome sequence of the plant growth promoting endophytic yeast Rhodotorula graminis WP1.</title>
        <authorList>
            <person name="Firrincieli A."/>
            <person name="Otillar R."/>
            <person name="Salamov A."/>
            <person name="Schmutz J."/>
            <person name="Khan Z."/>
            <person name="Redman R.S."/>
            <person name="Fleck N.D."/>
            <person name="Lindquist E."/>
            <person name="Grigoriev I.V."/>
            <person name="Doty S.L."/>
        </authorList>
    </citation>
    <scope>NUCLEOTIDE SEQUENCE [LARGE SCALE GENOMIC DNA]</scope>
    <source>
        <strain evidence="2 3">WP1</strain>
    </source>
</reference>
<name>A0A194S0X1_RHOGW</name>
<evidence type="ECO:0000313" key="3">
    <source>
        <dbReference type="Proteomes" id="UP000053890"/>
    </source>
</evidence>
<organism evidence="2 3">
    <name type="scientific">Rhodotorula graminis (strain WP1)</name>
    <dbReference type="NCBI Taxonomy" id="578459"/>
    <lineage>
        <taxon>Eukaryota</taxon>
        <taxon>Fungi</taxon>
        <taxon>Dikarya</taxon>
        <taxon>Basidiomycota</taxon>
        <taxon>Pucciniomycotina</taxon>
        <taxon>Microbotryomycetes</taxon>
        <taxon>Sporidiobolales</taxon>
        <taxon>Sporidiobolaceae</taxon>
        <taxon>Rhodotorula</taxon>
    </lineage>
</organism>
<dbReference type="AlphaFoldDB" id="A0A194S0X1"/>
<feature type="compositionally biased region" description="Low complexity" evidence="1">
    <location>
        <begin position="15"/>
        <end position="24"/>
    </location>
</feature>
<dbReference type="GeneID" id="28974943"/>
<accession>A0A194S0X1</accession>
<dbReference type="RefSeq" id="XP_018270427.1">
    <property type="nucleotide sequence ID" value="XM_018414495.1"/>
</dbReference>
<feature type="region of interest" description="Disordered" evidence="1">
    <location>
        <begin position="12"/>
        <end position="36"/>
    </location>
</feature>
<proteinExistence type="predicted"/>
<dbReference type="Proteomes" id="UP000053890">
    <property type="component" value="Unassembled WGS sequence"/>
</dbReference>
<sequence length="171" mass="19273">MLHVLNTSLRRVRSFRSTSPSRTTSPPPADSRRPYTKLRRRLEATLAVDAPEWSVLTAAWLDALGREEVGEVLSWAKRVKAVRENTAEQHPHVPHFLEHALARATARSASSSHDHAAHDADADDVDIRAAEFAVDHLPNRHRQPHVQRAIGHRAARIYGTTKERWEAGRGR</sequence>
<gene>
    <name evidence="2" type="ORF">RHOBADRAFT_44869</name>
</gene>
<protein>
    <submittedName>
        <fullName evidence="2">Uncharacterized protein</fullName>
    </submittedName>
</protein>
<evidence type="ECO:0000256" key="1">
    <source>
        <dbReference type="SAM" id="MobiDB-lite"/>
    </source>
</evidence>
<evidence type="ECO:0000313" key="2">
    <source>
        <dbReference type="EMBL" id="KPV74378.1"/>
    </source>
</evidence>
<dbReference type="EMBL" id="KQ474080">
    <property type="protein sequence ID" value="KPV74378.1"/>
    <property type="molecule type" value="Genomic_DNA"/>
</dbReference>